<dbReference type="STRING" id="48727.SAMN05192555_102354"/>
<sequence length="193" mass="20972">MSTPYALAHSFKMAGDDSDNTILDNASSTVRIWTDGACSNNGQSNPQGGWGAVLLSPSTGRRLKIAGRLRGHPITNNRAELTAVIEALSALKGSASVDLTTDSEYVMNGATKWRHGWKRKGWKSSSGKAVKNVDLWRQLDDLLRAHSVRFHWVRGHSGHPENELADSLAVTGSEGGEVREYDHIDAGKESNHV</sequence>
<dbReference type="AlphaFoldDB" id="A0A1G9H5U2"/>
<dbReference type="InterPro" id="IPR022892">
    <property type="entry name" value="RNaseHI"/>
</dbReference>
<keyword evidence="6 10" id="KW-0479">Metal-binding</keyword>
<accession>A0A1G9H5U2</accession>
<keyword evidence="9 10" id="KW-0460">Magnesium</keyword>
<dbReference type="HAMAP" id="MF_00042">
    <property type="entry name" value="RNase_H"/>
    <property type="match status" value="1"/>
</dbReference>
<gene>
    <name evidence="10" type="primary">rnhA</name>
    <name evidence="12" type="ORF">SAMN05192555_102354</name>
</gene>
<evidence type="ECO:0000256" key="10">
    <source>
        <dbReference type="HAMAP-Rule" id="MF_00042"/>
    </source>
</evidence>
<feature type="binding site" evidence="10">
    <location>
        <position position="35"/>
    </location>
    <ligand>
        <name>Mg(2+)</name>
        <dbReference type="ChEBI" id="CHEBI:18420"/>
        <label>2</label>
    </ligand>
</feature>
<evidence type="ECO:0000256" key="4">
    <source>
        <dbReference type="ARBA" id="ARBA00012180"/>
    </source>
</evidence>
<comment type="subcellular location">
    <subcellularLocation>
        <location evidence="10">Cytoplasm</location>
    </subcellularLocation>
</comment>
<dbReference type="PROSITE" id="PS50879">
    <property type="entry name" value="RNASE_H_1"/>
    <property type="match status" value="1"/>
</dbReference>
<dbReference type="CDD" id="cd09278">
    <property type="entry name" value="RNase_HI_prokaryote_like"/>
    <property type="match status" value="1"/>
</dbReference>
<comment type="function">
    <text evidence="10">Endonuclease that specifically degrades the RNA of RNA-DNA hybrids.</text>
</comment>
<dbReference type="Proteomes" id="UP000199107">
    <property type="component" value="Unassembled WGS sequence"/>
</dbReference>
<dbReference type="EC" id="3.1.26.4" evidence="4 10"/>
<evidence type="ECO:0000256" key="6">
    <source>
        <dbReference type="ARBA" id="ARBA00022723"/>
    </source>
</evidence>
<feature type="binding site" evidence="10">
    <location>
        <position position="166"/>
    </location>
    <ligand>
        <name>Mg(2+)</name>
        <dbReference type="ChEBI" id="CHEBI:18420"/>
        <label>2</label>
    </ligand>
</feature>
<dbReference type="PANTHER" id="PTHR10642:SF26">
    <property type="entry name" value="RIBONUCLEASE H1"/>
    <property type="match status" value="1"/>
</dbReference>
<feature type="binding site" evidence="10">
    <location>
        <position position="102"/>
    </location>
    <ligand>
        <name>Mg(2+)</name>
        <dbReference type="ChEBI" id="CHEBI:18420"/>
        <label>1</label>
    </ligand>
</feature>
<dbReference type="Pfam" id="PF00075">
    <property type="entry name" value="RNase_H"/>
    <property type="match status" value="1"/>
</dbReference>
<comment type="cofactor">
    <cofactor evidence="10">
        <name>Mg(2+)</name>
        <dbReference type="ChEBI" id="CHEBI:18420"/>
    </cofactor>
    <text evidence="10">Binds 1 Mg(2+) ion per subunit. May bind a second metal ion at a regulatory site, or after substrate binding.</text>
</comment>
<comment type="similarity">
    <text evidence="2 10">Belongs to the RNase H family.</text>
</comment>
<evidence type="ECO:0000313" key="12">
    <source>
        <dbReference type="EMBL" id="SDL08134.1"/>
    </source>
</evidence>
<dbReference type="GO" id="GO:0000287">
    <property type="term" value="F:magnesium ion binding"/>
    <property type="evidence" value="ECO:0007669"/>
    <property type="project" value="UniProtKB-UniRule"/>
</dbReference>
<comment type="catalytic activity">
    <reaction evidence="1 10">
        <text>Endonucleolytic cleavage to 5'-phosphomonoester.</text>
        <dbReference type="EC" id="3.1.26.4"/>
    </reaction>
</comment>
<dbReference type="InterPro" id="IPR050092">
    <property type="entry name" value="RNase_H"/>
</dbReference>
<dbReference type="GO" id="GO:0004523">
    <property type="term" value="F:RNA-DNA hybrid ribonuclease activity"/>
    <property type="evidence" value="ECO:0007669"/>
    <property type="project" value="UniProtKB-UniRule"/>
</dbReference>
<dbReference type="InterPro" id="IPR002156">
    <property type="entry name" value="RNaseH_domain"/>
</dbReference>
<keyword evidence="5 10" id="KW-0540">Nuclease</keyword>
<evidence type="ECO:0000256" key="9">
    <source>
        <dbReference type="ARBA" id="ARBA00022842"/>
    </source>
</evidence>
<dbReference type="GO" id="GO:0003676">
    <property type="term" value="F:nucleic acid binding"/>
    <property type="evidence" value="ECO:0007669"/>
    <property type="project" value="InterPro"/>
</dbReference>
<evidence type="ECO:0000256" key="1">
    <source>
        <dbReference type="ARBA" id="ARBA00000077"/>
    </source>
</evidence>
<dbReference type="EMBL" id="FNGH01000002">
    <property type="protein sequence ID" value="SDL08134.1"/>
    <property type="molecule type" value="Genomic_DNA"/>
</dbReference>
<feature type="binding site" evidence="10">
    <location>
        <position position="35"/>
    </location>
    <ligand>
        <name>Mg(2+)</name>
        <dbReference type="ChEBI" id="CHEBI:18420"/>
        <label>1</label>
    </ligand>
</feature>
<protein>
    <recommendedName>
        <fullName evidence="4 10">Ribonuclease H</fullName>
        <shortName evidence="10">RNase H</shortName>
        <ecNumber evidence="4 10">3.1.26.4</ecNumber>
    </recommendedName>
</protein>
<keyword evidence="13" id="KW-1185">Reference proteome</keyword>
<feature type="domain" description="RNase H type-1" evidence="11">
    <location>
        <begin position="26"/>
        <end position="174"/>
    </location>
</feature>
<reference evidence="13" key="1">
    <citation type="submission" date="2016-10" db="EMBL/GenBank/DDBJ databases">
        <authorList>
            <person name="Varghese N."/>
            <person name="Submissions S."/>
        </authorList>
    </citation>
    <scope>NUCLEOTIDE SEQUENCE [LARGE SCALE GENOMIC DNA]</scope>
    <source>
        <strain evidence="13">AAP</strain>
    </source>
</reference>
<feature type="binding site" evidence="10">
    <location>
        <position position="80"/>
    </location>
    <ligand>
        <name>Mg(2+)</name>
        <dbReference type="ChEBI" id="CHEBI:18420"/>
        <label>1</label>
    </ligand>
</feature>
<dbReference type="GO" id="GO:0043137">
    <property type="term" value="P:DNA replication, removal of RNA primer"/>
    <property type="evidence" value="ECO:0007669"/>
    <property type="project" value="TreeGrafter"/>
</dbReference>
<keyword evidence="10" id="KW-0963">Cytoplasm</keyword>
<evidence type="ECO:0000256" key="3">
    <source>
        <dbReference type="ARBA" id="ARBA00011245"/>
    </source>
</evidence>
<dbReference type="InterPro" id="IPR036397">
    <property type="entry name" value="RNaseH_sf"/>
</dbReference>
<comment type="subunit">
    <text evidence="3 10">Monomer.</text>
</comment>
<evidence type="ECO:0000256" key="7">
    <source>
        <dbReference type="ARBA" id="ARBA00022759"/>
    </source>
</evidence>
<evidence type="ECO:0000256" key="8">
    <source>
        <dbReference type="ARBA" id="ARBA00022801"/>
    </source>
</evidence>
<evidence type="ECO:0000259" key="11">
    <source>
        <dbReference type="PROSITE" id="PS50879"/>
    </source>
</evidence>
<evidence type="ECO:0000256" key="5">
    <source>
        <dbReference type="ARBA" id="ARBA00022722"/>
    </source>
</evidence>
<dbReference type="NCBIfam" id="NF001236">
    <property type="entry name" value="PRK00203.1"/>
    <property type="match status" value="1"/>
</dbReference>
<dbReference type="Gene3D" id="3.30.420.10">
    <property type="entry name" value="Ribonuclease H-like superfamily/Ribonuclease H"/>
    <property type="match status" value="1"/>
</dbReference>
<dbReference type="PANTHER" id="PTHR10642">
    <property type="entry name" value="RIBONUCLEASE H1"/>
    <property type="match status" value="1"/>
</dbReference>
<keyword evidence="8 10" id="KW-0378">Hydrolase</keyword>
<name>A0A1G9H5U2_9GAMM</name>
<keyword evidence="7 10" id="KW-0255">Endonuclease</keyword>
<evidence type="ECO:0000256" key="2">
    <source>
        <dbReference type="ARBA" id="ARBA00005300"/>
    </source>
</evidence>
<dbReference type="SUPFAM" id="SSF53098">
    <property type="entry name" value="Ribonuclease H-like"/>
    <property type="match status" value="1"/>
</dbReference>
<organism evidence="12 13">
    <name type="scientific">Franzmannia pantelleriensis</name>
    <dbReference type="NCBI Taxonomy" id="48727"/>
    <lineage>
        <taxon>Bacteria</taxon>
        <taxon>Pseudomonadati</taxon>
        <taxon>Pseudomonadota</taxon>
        <taxon>Gammaproteobacteria</taxon>
        <taxon>Oceanospirillales</taxon>
        <taxon>Halomonadaceae</taxon>
        <taxon>Franzmannia</taxon>
    </lineage>
</organism>
<evidence type="ECO:0000313" key="13">
    <source>
        <dbReference type="Proteomes" id="UP000199107"/>
    </source>
</evidence>
<proteinExistence type="inferred from homology"/>
<dbReference type="InterPro" id="IPR012337">
    <property type="entry name" value="RNaseH-like_sf"/>
</dbReference>
<dbReference type="GO" id="GO:0005737">
    <property type="term" value="C:cytoplasm"/>
    <property type="evidence" value="ECO:0007669"/>
    <property type="project" value="UniProtKB-SubCell"/>
</dbReference>